<dbReference type="PANTHER" id="PTHR12428">
    <property type="entry name" value="OXA1"/>
    <property type="match status" value="1"/>
</dbReference>
<comment type="similarity">
    <text evidence="2 9">Belongs to the OXA1/ALB3/YidC family.</text>
</comment>
<keyword evidence="8 10" id="KW-0472">Membrane</keyword>
<dbReference type="InterPro" id="IPR001708">
    <property type="entry name" value="YidC/ALB3/OXA1/COX18"/>
</dbReference>
<evidence type="ECO:0000256" key="6">
    <source>
        <dbReference type="ARBA" id="ARBA00022989"/>
    </source>
</evidence>
<reference evidence="12 13" key="1">
    <citation type="submission" date="2023-04" db="EMBL/GenBank/DDBJ databases">
        <title>Genome of Basidiobolus ranarum AG-B5.</title>
        <authorList>
            <person name="Stajich J.E."/>
            <person name="Carter-House D."/>
            <person name="Gryganskyi A."/>
        </authorList>
    </citation>
    <scope>NUCLEOTIDE SEQUENCE [LARGE SCALE GENOMIC DNA]</scope>
    <source>
        <strain evidence="12 13">AG-B5</strain>
    </source>
</reference>
<evidence type="ECO:0000256" key="10">
    <source>
        <dbReference type="SAM" id="Phobius"/>
    </source>
</evidence>
<sequence length="395" mass="42920">MNTFSTISRTRAMGSLLGHSAIRALSQNIRQNSTLSSTSILRTQRTVFSKVNSGHFKRSALPALLGVPLHHATGFERNFSFGSPRFNSTSTTAPVIDNTTSIVDTSDSGSFLTSVADTMDTSAIVDAAMKVGDLKAMGLVNNSPVGLIQAALEFIHVSTGIPWWGTIVATTLLIRLALFPLVIKLQRNAATLHNIKPEMDHLTMQLNKAKAEGDTAAIGQYSQEFRGLFEKHQANPFKMLALPLMQAPVMLSFFFALRDMAQLPVPQFQTGGTAWFTDLTLADPYYILPALSGLGFLAILELGSEAGTNAGQTKQLKWLFRFMAVAMVPVTANFASSIFVYWVTSNLFSVGQVLSLKSPAIRKAFNIPILKQHKVIASPANKTSGKAKKIKSNRK</sequence>
<keyword evidence="5" id="KW-0809">Transit peptide</keyword>
<proteinExistence type="inferred from homology"/>
<evidence type="ECO:0000313" key="12">
    <source>
        <dbReference type="EMBL" id="KAK9768870.1"/>
    </source>
</evidence>
<name>A0ABR2X539_9FUNG</name>
<dbReference type="PANTHER" id="PTHR12428:SF66">
    <property type="entry name" value="MITOCHONDRIAL INNER MEMBRANE PROTEIN OXA1L"/>
    <property type="match status" value="1"/>
</dbReference>
<gene>
    <name evidence="12" type="ORF">K7432_000101</name>
</gene>
<evidence type="ECO:0000259" key="11">
    <source>
        <dbReference type="Pfam" id="PF02096"/>
    </source>
</evidence>
<feature type="transmembrane region" description="Helical" evidence="10">
    <location>
        <begin position="239"/>
        <end position="257"/>
    </location>
</feature>
<evidence type="ECO:0000256" key="3">
    <source>
        <dbReference type="ARBA" id="ARBA00022692"/>
    </source>
</evidence>
<evidence type="ECO:0000256" key="4">
    <source>
        <dbReference type="ARBA" id="ARBA00022792"/>
    </source>
</evidence>
<keyword evidence="13" id="KW-1185">Reference proteome</keyword>
<keyword evidence="6 10" id="KW-1133">Transmembrane helix</keyword>
<evidence type="ECO:0000256" key="8">
    <source>
        <dbReference type="ARBA" id="ARBA00023136"/>
    </source>
</evidence>
<dbReference type="CDD" id="cd20069">
    <property type="entry name" value="5TM_Oxa1-like"/>
    <property type="match status" value="1"/>
</dbReference>
<dbReference type="Proteomes" id="UP001479436">
    <property type="component" value="Unassembled WGS sequence"/>
</dbReference>
<feature type="transmembrane region" description="Helical" evidence="10">
    <location>
        <begin position="285"/>
        <end position="306"/>
    </location>
</feature>
<evidence type="ECO:0000256" key="9">
    <source>
        <dbReference type="RuleBase" id="RU003945"/>
    </source>
</evidence>
<keyword evidence="7" id="KW-0496">Mitochondrion</keyword>
<feature type="domain" description="Membrane insertase YidC/Oxa/ALB C-terminal" evidence="11">
    <location>
        <begin position="163"/>
        <end position="355"/>
    </location>
</feature>
<evidence type="ECO:0000313" key="13">
    <source>
        <dbReference type="Proteomes" id="UP001479436"/>
    </source>
</evidence>
<evidence type="ECO:0000256" key="7">
    <source>
        <dbReference type="ARBA" id="ARBA00023128"/>
    </source>
</evidence>
<feature type="transmembrane region" description="Helical" evidence="10">
    <location>
        <begin position="318"/>
        <end position="343"/>
    </location>
</feature>
<protein>
    <recommendedName>
        <fullName evidence="11">Membrane insertase YidC/Oxa/ALB C-terminal domain-containing protein</fullName>
    </recommendedName>
</protein>
<comment type="subcellular location">
    <subcellularLocation>
        <location evidence="9">Membrane</location>
        <topology evidence="9">Multi-pass membrane protein</topology>
    </subcellularLocation>
    <subcellularLocation>
        <location evidence="1">Mitochondrion inner membrane</location>
        <topology evidence="1">Multi-pass membrane protein</topology>
    </subcellularLocation>
</comment>
<accession>A0ABR2X539</accession>
<dbReference type="NCBIfam" id="TIGR03592">
    <property type="entry name" value="yidC_oxa1_cterm"/>
    <property type="match status" value="1"/>
</dbReference>
<dbReference type="Pfam" id="PF02096">
    <property type="entry name" value="60KD_IMP"/>
    <property type="match status" value="1"/>
</dbReference>
<comment type="caution">
    <text evidence="12">The sequence shown here is derived from an EMBL/GenBank/DDBJ whole genome shotgun (WGS) entry which is preliminary data.</text>
</comment>
<evidence type="ECO:0000256" key="1">
    <source>
        <dbReference type="ARBA" id="ARBA00004448"/>
    </source>
</evidence>
<organism evidence="12 13">
    <name type="scientific">Basidiobolus ranarum</name>
    <dbReference type="NCBI Taxonomy" id="34480"/>
    <lineage>
        <taxon>Eukaryota</taxon>
        <taxon>Fungi</taxon>
        <taxon>Fungi incertae sedis</taxon>
        <taxon>Zoopagomycota</taxon>
        <taxon>Entomophthoromycotina</taxon>
        <taxon>Basidiobolomycetes</taxon>
        <taxon>Basidiobolales</taxon>
        <taxon>Basidiobolaceae</taxon>
        <taxon>Basidiobolus</taxon>
    </lineage>
</organism>
<dbReference type="EMBL" id="JASJQH010000002">
    <property type="protein sequence ID" value="KAK9768870.1"/>
    <property type="molecule type" value="Genomic_DNA"/>
</dbReference>
<evidence type="ECO:0000256" key="2">
    <source>
        <dbReference type="ARBA" id="ARBA00009877"/>
    </source>
</evidence>
<dbReference type="InterPro" id="IPR028055">
    <property type="entry name" value="YidC/Oxa/ALB_C"/>
</dbReference>
<evidence type="ECO:0000256" key="5">
    <source>
        <dbReference type="ARBA" id="ARBA00022946"/>
    </source>
</evidence>
<keyword evidence="4" id="KW-0999">Mitochondrion inner membrane</keyword>
<feature type="transmembrane region" description="Helical" evidence="10">
    <location>
        <begin position="163"/>
        <end position="183"/>
    </location>
</feature>
<keyword evidence="3 9" id="KW-0812">Transmembrane</keyword>